<dbReference type="SUPFAM" id="SSF54791">
    <property type="entry name" value="Eukaryotic type KH-domain (KH-domain type I)"/>
    <property type="match status" value="1"/>
</dbReference>
<feature type="domain" description="KRR1 small subunit processome component first KH" evidence="10">
    <location>
        <begin position="80"/>
        <end position="150"/>
    </location>
</feature>
<dbReference type="InParanoid" id="A0A163IQ77"/>
<dbReference type="FunFam" id="3.30.1370.10:FF:000009">
    <property type="entry name" value="RNA-binding protein PNO1"/>
    <property type="match status" value="1"/>
</dbReference>
<comment type="function">
    <text evidence="7">Required for small ribosomal subunit (SSU) synthesis. Has a role in the processing of early nucleolar and late cytoplasmic pre-RNA species.</text>
</comment>
<keyword evidence="13" id="KW-1185">Reference proteome</keyword>
<sequence>MASVLSFKAPSLVSKKTLRQLQGNDDDDIMIDPTALPSQRTRMDDTMDEEESQRAKPVFGAASATELNMVTKGHRRIPIPHHRMSPLKRNWMEIYSPLVEHMKLQVRMNVKSRTVELRTSESTQDTGALQKGADFVRAFALGFEVADAMALLRLDDIFLDSFEIKDVKTLHGDHLARAIGRIAGRDGKTKFTIENASKTRIVLADTSYNCYSLSFCLLYNSKIHVLGSFQNIKIARDAVVSLILGSPPGKVYGTLRTISARMKERF</sequence>
<evidence type="ECO:0000256" key="2">
    <source>
        <dbReference type="ARBA" id="ARBA00007515"/>
    </source>
</evidence>
<evidence type="ECO:0000256" key="5">
    <source>
        <dbReference type="ARBA" id="ARBA00022884"/>
    </source>
</evidence>
<dbReference type="CDD" id="cd22392">
    <property type="entry name" value="KH-I_PNO1_rpt2"/>
    <property type="match status" value="1"/>
</dbReference>
<dbReference type="PANTHER" id="PTHR12826">
    <property type="entry name" value="RIBONUCLEASE Y"/>
    <property type="match status" value="1"/>
</dbReference>
<dbReference type="Pfam" id="PF17903">
    <property type="entry name" value="KH_KRR1_1st"/>
    <property type="match status" value="1"/>
</dbReference>
<comment type="similarity">
    <text evidence="2">Belongs to the PNO1 family.</text>
</comment>
<proteinExistence type="inferred from homology"/>
<evidence type="ECO:0000256" key="1">
    <source>
        <dbReference type="ARBA" id="ARBA00004604"/>
    </source>
</evidence>
<evidence type="ECO:0000259" key="11">
    <source>
        <dbReference type="Pfam" id="PF22891"/>
    </source>
</evidence>
<gene>
    <name evidence="12" type="primary">ABSGL_00071.1 scaffold 134</name>
</gene>
<evidence type="ECO:0000313" key="13">
    <source>
        <dbReference type="Proteomes" id="UP000078561"/>
    </source>
</evidence>
<dbReference type="STRING" id="4829.A0A163IQ77"/>
<evidence type="ECO:0000259" key="10">
    <source>
        <dbReference type="Pfam" id="PF17903"/>
    </source>
</evidence>
<evidence type="ECO:0000256" key="7">
    <source>
        <dbReference type="ARBA" id="ARBA00025554"/>
    </source>
</evidence>
<evidence type="ECO:0000256" key="8">
    <source>
        <dbReference type="ARBA" id="ARBA00071744"/>
    </source>
</evidence>
<keyword evidence="6" id="KW-0539">Nucleus</keyword>
<dbReference type="OrthoDB" id="1932641at2759"/>
<reference evidence="12" key="1">
    <citation type="submission" date="2016-04" db="EMBL/GenBank/DDBJ databases">
        <authorList>
            <person name="Evans L.H."/>
            <person name="Alamgir A."/>
            <person name="Owens N."/>
            <person name="Weber N.D."/>
            <person name="Virtaneva K."/>
            <person name="Barbian K."/>
            <person name="Babar A."/>
            <person name="Rosenke K."/>
        </authorList>
    </citation>
    <scope>NUCLEOTIDE SEQUENCE [LARGE SCALE GENOMIC DNA]</scope>
    <source>
        <strain evidence="12">CBS 101.48</strain>
    </source>
</reference>
<dbReference type="Pfam" id="PF22891">
    <property type="entry name" value="KH_PNO1_2nd"/>
    <property type="match status" value="2"/>
</dbReference>
<dbReference type="AlphaFoldDB" id="A0A163IQ77"/>
<dbReference type="InterPro" id="IPR055212">
    <property type="entry name" value="KH-I_PNO1_first"/>
</dbReference>
<keyword evidence="5" id="KW-0694">RNA-binding</keyword>
<dbReference type="OMA" id="KDWVHIF"/>
<dbReference type="InterPro" id="IPR055211">
    <property type="entry name" value="KH_PNO1_2nd"/>
</dbReference>
<evidence type="ECO:0000313" key="12">
    <source>
        <dbReference type="EMBL" id="SAL94785.1"/>
    </source>
</evidence>
<feature type="domain" description="PNO1 second type I KH" evidence="11">
    <location>
        <begin position="217"/>
        <end position="259"/>
    </location>
</feature>
<dbReference type="PANTHER" id="PTHR12826:SF13">
    <property type="entry name" value="RNA-BINDING PROTEIN PNO1"/>
    <property type="match status" value="1"/>
</dbReference>
<dbReference type="GO" id="GO:0005730">
    <property type="term" value="C:nucleolus"/>
    <property type="evidence" value="ECO:0007669"/>
    <property type="project" value="UniProtKB-SubCell"/>
</dbReference>
<dbReference type="Gene3D" id="3.30.1370.10">
    <property type="entry name" value="K Homology domain, type 1"/>
    <property type="match status" value="2"/>
</dbReference>
<evidence type="ECO:0000256" key="3">
    <source>
        <dbReference type="ARBA" id="ARBA00011420"/>
    </source>
</evidence>
<dbReference type="FunFam" id="3.30.1370.10:FF:000048">
    <property type="entry name" value="RNA-binding protein PNO1 isoform X2"/>
    <property type="match status" value="1"/>
</dbReference>
<dbReference type="EMBL" id="LT549935">
    <property type="protein sequence ID" value="SAL94785.1"/>
    <property type="molecule type" value="Genomic_DNA"/>
</dbReference>
<dbReference type="FunCoup" id="A0A163IQ77">
    <property type="interactions" value="444"/>
</dbReference>
<dbReference type="InterPro" id="IPR036612">
    <property type="entry name" value="KH_dom_type_1_sf"/>
</dbReference>
<accession>A0A163IQ77</accession>
<evidence type="ECO:0000256" key="4">
    <source>
        <dbReference type="ARBA" id="ARBA00016042"/>
    </source>
</evidence>
<dbReference type="InterPro" id="IPR041174">
    <property type="entry name" value="KRR1-like_KH1"/>
</dbReference>
<evidence type="ECO:0000256" key="6">
    <source>
        <dbReference type="ARBA" id="ARBA00023242"/>
    </source>
</evidence>
<name>A0A163IQ77_ABSGL</name>
<comment type="subunit">
    <text evidence="3">Component of the small ribosomal subunit, ribosomal RNA processing complex (SSU RRP complex).</text>
</comment>
<dbReference type="GO" id="GO:0003723">
    <property type="term" value="F:RNA binding"/>
    <property type="evidence" value="ECO:0007669"/>
    <property type="project" value="UniProtKB-KW"/>
</dbReference>
<evidence type="ECO:0000256" key="9">
    <source>
        <dbReference type="SAM" id="MobiDB-lite"/>
    </source>
</evidence>
<feature type="domain" description="PNO1 second type I KH" evidence="11">
    <location>
        <begin position="161"/>
        <end position="206"/>
    </location>
</feature>
<dbReference type="Proteomes" id="UP000078561">
    <property type="component" value="Unassembled WGS sequence"/>
</dbReference>
<comment type="subcellular location">
    <subcellularLocation>
        <location evidence="1">Nucleus</location>
        <location evidence="1">Nucleolus</location>
    </subcellularLocation>
</comment>
<dbReference type="GO" id="GO:0042254">
    <property type="term" value="P:ribosome biogenesis"/>
    <property type="evidence" value="ECO:0007669"/>
    <property type="project" value="UniProtKB-ARBA"/>
</dbReference>
<organism evidence="12">
    <name type="scientific">Absidia glauca</name>
    <name type="common">Pin mould</name>
    <dbReference type="NCBI Taxonomy" id="4829"/>
    <lineage>
        <taxon>Eukaryota</taxon>
        <taxon>Fungi</taxon>
        <taxon>Fungi incertae sedis</taxon>
        <taxon>Mucoromycota</taxon>
        <taxon>Mucoromycotina</taxon>
        <taxon>Mucoromycetes</taxon>
        <taxon>Mucorales</taxon>
        <taxon>Cunninghamellaceae</taxon>
        <taxon>Absidia</taxon>
    </lineage>
</organism>
<dbReference type="CDD" id="cd22391">
    <property type="entry name" value="KH-I_PNO1_rpt1"/>
    <property type="match status" value="1"/>
</dbReference>
<protein>
    <recommendedName>
        <fullName evidence="4">Pre-rRNA-processing protein PNO1</fullName>
    </recommendedName>
    <alternativeName>
        <fullName evidence="8">Pre-rRNA-processing protein pno1</fullName>
    </alternativeName>
</protein>
<feature type="region of interest" description="Disordered" evidence="9">
    <location>
        <begin position="24"/>
        <end position="55"/>
    </location>
</feature>